<feature type="binding site" evidence="3">
    <location>
        <position position="309"/>
    </location>
    <ligand>
        <name>Mg(2+)</name>
        <dbReference type="ChEBI" id="CHEBI:18420"/>
        <label>1</label>
    </ligand>
</feature>
<evidence type="ECO:0008006" key="6">
    <source>
        <dbReference type="Google" id="ProtNLM"/>
    </source>
</evidence>
<feature type="binding site" evidence="3">
    <location>
        <position position="87"/>
    </location>
    <ligand>
        <name>Mg(2+)</name>
        <dbReference type="ChEBI" id="CHEBI:18420"/>
        <label>1</label>
    </ligand>
</feature>
<comment type="caution">
    <text evidence="4">The sequence shown here is derived from an EMBL/GenBank/DDBJ whole genome shotgun (WGS) entry which is preliminary data.</text>
</comment>
<accession>A8RYN2</accession>
<dbReference type="AlphaFoldDB" id="A8RYN2"/>
<dbReference type="InterPro" id="IPR036705">
    <property type="entry name" value="Ribosyl_crysJ1_sf"/>
</dbReference>
<evidence type="ECO:0000256" key="3">
    <source>
        <dbReference type="PIRSR" id="PIRSR605502-1"/>
    </source>
</evidence>
<dbReference type="GO" id="GO:0046872">
    <property type="term" value="F:metal ion binding"/>
    <property type="evidence" value="ECO:0007669"/>
    <property type="project" value="UniProtKB-KW"/>
</dbReference>
<keyword evidence="2" id="KW-0378">Hydrolase</keyword>
<dbReference type="InterPro" id="IPR050792">
    <property type="entry name" value="ADP-ribosylglycohydrolase"/>
</dbReference>
<evidence type="ECO:0000313" key="4">
    <source>
        <dbReference type="EMBL" id="EDP14634.1"/>
    </source>
</evidence>
<comment type="cofactor">
    <cofactor evidence="3">
        <name>Mg(2+)</name>
        <dbReference type="ChEBI" id="CHEBI:18420"/>
    </cofactor>
    <text evidence="3">Binds 2 magnesium ions per subunit.</text>
</comment>
<keyword evidence="3" id="KW-0479">Metal-binding</keyword>
<dbReference type="InterPro" id="IPR005502">
    <property type="entry name" value="Ribosyl_crysJ1"/>
</dbReference>
<feature type="binding site" evidence="3">
    <location>
        <position position="86"/>
    </location>
    <ligand>
        <name>Mg(2+)</name>
        <dbReference type="ChEBI" id="CHEBI:18420"/>
        <label>1</label>
    </ligand>
</feature>
<comment type="similarity">
    <text evidence="1">Belongs to the ADP-ribosylglycohydrolase family.</text>
</comment>
<dbReference type="eggNOG" id="COG1397">
    <property type="taxonomic scope" value="Bacteria"/>
</dbReference>
<protein>
    <recommendedName>
        <fullName evidence="6">ADP-ribosylglycohydrolase family protein</fullName>
    </recommendedName>
</protein>
<evidence type="ECO:0000313" key="5">
    <source>
        <dbReference type="Proteomes" id="UP000005396"/>
    </source>
</evidence>
<organism evidence="4 5">
    <name type="scientific">Enterocloster bolteae (strain ATCC BAA-613 / DSM 15670 / CCUG 46953 / JCM 12243 / WAL 16351)</name>
    <name type="common">Clostridium bolteae</name>
    <dbReference type="NCBI Taxonomy" id="411902"/>
    <lineage>
        <taxon>Bacteria</taxon>
        <taxon>Bacillati</taxon>
        <taxon>Bacillota</taxon>
        <taxon>Clostridia</taxon>
        <taxon>Lachnospirales</taxon>
        <taxon>Lachnospiraceae</taxon>
        <taxon>Enterocloster</taxon>
    </lineage>
</organism>
<sequence>MSDNIIMQITIQVVITICNNKLPGGNSMRDKIAGALYGMALGDAMGMPAELWGRKRVKAFFGRIEGFLDGPAENDVAFNYKKGQFTDDTGQALVLLDSIESTDYEPDTRDIALRMLAWAEKENAFENNILGPTSKVALANFRDNIQDSRITDKALSNGSAMRIAPIGCLFRPEQKEDIARYVYLVSRATHTSDVTIAGAAMIAEAVSSAIVKDDFEKVMEDVFGIEEIGYGMGCETFSPRLGERLRIGLDIAGSYKGDDEGFIHKLYDVVGTGVGIIESVPAALSVAYYAQDPNLSCLLCANMAGDTDTIGAMATAVCGAFTGMGRIKPEYIRTLRQQNDADFDHYIRILEKGRERFA</sequence>
<keyword evidence="3" id="KW-0460">Magnesium</keyword>
<name>A8RYN2_ENTBW</name>
<gene>
    <name evidence="4" type="ORF">CLOBOL_05176</name>
</gene>
<dbReference type="HOGENOM" id="CLU_024566_3_0_9"/>
<dbReference type="PANTHER" id="PTHR16222:SF24">
    <property type="entry name" value="ADP-RIBOSYLHYDROLASE ARH3"/>
    <property type="match status" value="1"/>
</dbReference>
<feature type="binding site" evidence="3">
    <location>
        <position position="306"/>
    </location>
    <ligand>
        <name>Mg(2+)</name>
        <dbReference type="ChEBI" id="CHEBI:18420"/>
        <label>1</label>
    </ligand>
</feature>
<dbReference type="Gene3D" id="1.10.4080.10">
    <property type="entry name" value="ADP-ribosylation/Crystallin J1"/>
    <property type="match status" value="1"/>
</dbReference>
<evidence type="ECO:0000256" key="2">
    <source>
        <dbReference type="ARBA" id="ARBA00022801"/>
    </source>
</evidence>
<dbReference type="EMBL" id="ABCC02000039">
    <property type="protein sequence ID" value="EDP14634.1"/>
    <property type="molecule type" value="Genomic_DNA"/>
</dbReference>
<dbReference type="GO" id="GO:0016787">
    <property type="term" value="F:hydrolase activity"/>
    <property type="evidence" value="ECO:0007669"/>
    <property type="project" value="UniProtKB-KW"/>
</dbReference>
<dbReference type="SUPFAM" id="SSF101478">
    <property type="entry name" value="ADP-ribosylglycohydrolase"/>
    <property type="match status" value="1"/>
</dbReference>
<dbReference type="PaxDb" id="411902-CLOBOL_05176"/>
<reference evidence="4 5" key="2">
    <citation type="submission" date="2007-09" db="EMBL/GenBank/DDBJ databases">
        <title>Draft genome sequence of Clostridium bolteae (ATCC BAA-613).</title>
        <authorList>
            <person name="Sudarsanam P."/>
            <person name="Ley R."/>
            <person name="Guruge J."/>
            <person name="Turnbaugh P.J."/>
            <person name="Mahowald M."/>
            <person name="Liep D."/>
            <person name="Gordon J."/>
        </authorList>
    </citation>
    <scope>NUCLEOTIDE SEQUENCE [LARGE SCALE GENOMIC DNA]</scope>
    <source>
        <strain evidence="5">ATCC BAA-613 / DSM 15670 / CCUG 46953 / JCM 12243 / WAL 16351</strain>
    </source>
</reference>
<proteinExistence type="inferred from homology"/>
<dbReference type="Proteomes" id="UP000005396">
    <property type="component" value="Unassembled WGS sequence"/>
</dbReference>
<dbReference type="PANTHER" id="PTHR16222">
    <property type="entry name" value="ADP-RIBOSYLGLYCOHYDROLASE"/>
    <property type="match status" value="1"/>
</dbReference>
<dbReference type="Pfam" id="PF03747">
    <property type="entry name" value="ADP_ribosyl_GH"/>
    <property type="match status" value="1"/>
</dbReference>
<feature type="binding site" evidence="3">
    <location>
        <position position="308"/>
    </location>
    <ligand>
        <name>Mg(2+)</name>
        <dbReference type="ChEBI" id="CHEBI:18420"/>
        <label>1</label>
    </ligand>
</feature>
<evidence type="ECO:0000256" key="1">
    <source>
        <dbReference type="ARBA" id="ARBA00010702"/>
    </source>
</evidence>
<feature type="binding site" evidence="3">
    <location>
        <position position="88"/>
    </location>
    <ligand>
        <name>Mg(2+)</name>
        <dbReference type="ChEBI" id="CHEBI:18420"/>
        <label>1</label>
    </ligand>
</feature>
<reference evidence="4 5" key="1">
    <citation type="submission" date="2007-08" db="EMBL/GenBank/DDBJ databases">
        <authorList>
            <person name="Fulton L."/>
            <person name="Clifton S."/>
            <person name="Fulton B."/>
            <person name="Xu J."/>
            <person name="Minx P."/>
            <person name="Pepin K.H."/>
            <person name="Johnson M."/>
            <person name="Thiruvilangam P."/>
            <person name="Bhonagiri V."/>
            <person name="Nash W.E."/>
            <person name="Mardis E.R."/>
            <person name="Wilson R.K."/>
        </authorList>
    </citation>
    <scope>NUCLEOTIDE SEQUENCE [LARGE SCALE GENOMIC DNA]</scope>
    <source>
        <strain evidence="5">ATCC BAA-613 / DSM 15670 / CCUG 46953 / JCM 12243 / WAL 16351</strain>
    </source>
</reference>